<dbReference type="Proteomes" id="UP000321832">
    <property type="component" value="Unassembled WGS sequence"/>
</dbReference>
<keyword evidence="3 6" id="KW-0479">Metal-binding</keyword>
<dbReference type="Gene3D" id="1.10.760.10">
    <property type="entry name" value="Cytochrome c-like domain"/>
    <property type="match status" value="1"/>
</dbReference>
<dbReference type="PANTHER" id="PTHR35008">
    <property type="entry name" value="BLL4482 PROTEIN-RELATED"/>
    <property type="match status" value="1"/>
</dbReference>
<reference evidence="9 10" key="1">
    <citation type="submission" date="2019-08" db="EMBL/GenBank/DDBJ databases">
        <authorList>
            <person name="Khan S.A."/>
            <person name="Jeon C.O."/>
            <person name="Jeong S.E."/>
        </authorList>
    </citation>
    <scope>NUCLEOTIDE SEQUENCE [LARGE SCALE GENOMIC DNA]</scope>
    <source>
        <strain evidence="10">IMCC1728</strain>
    </source>
</reference>
<dbReference type="InterPro" id="IPR008168">
    <property type="entry name" value="Cyt_C_IC"/>
</dbReference>
<keyword evidence="5 6" id="KW-0408">Iron</keyword>
<keyword evidence="7" id="KW-0732">Signal</keyword>
<keyword evidence="1" id="KW-0813">Transport</keyword>
<evidence type="ECO:0000313" key="9">
    <source>
        <dbReference type="EMBL" id="TXC65216.1"/>
    </source>
</evidence>
<dbReference type="InterPro" id="IPR051459">
    <property type="entry name" value="Cytochrome_c-type_DH"/>
</dbReference>
<dbReference type="Pfam" id="PF13442">
    <property type="entry name" value="Cytochrome_CBB3"/>
    <property type="match status" value="1"/>
</dbReference>
<keyword evidence="2 6" id="KW-0349">Heme</keyword>
<dbReference type="GO" id="GO:0020037">
    <property type="term" value="F:heme binding"/>
    <property type="evidence" value="ECO:0007669"/>
    <property type="project" value="InterPro"/>
</dbReference>
<dbReference type="PRINTS" id="PR00605">
    <property type="entry name" value="CYTCHROMECIC"/>
</dbReference>
<protein>
    <submittedName>
        <fullName evidence="9">Cytochrome c</fullName>
    </submittedName>
</protein>
<evidence type="ECO:0000256" key="3">
    <source>
        <dbReference type="ARBA" id="ARBA00022723"/>
    </source>
</evidence>
<dbReference type="PANTHER" id="PTHR35008:SF8">
    <property type="entry name" value="ALCOHOL DEHYDROGENASE CYTOCHROME C SUBUNIT"/>
    <property type="match status" value="1"/>
</dbReference>
<sequence length="98" mass="10574">MRRNGLVWLAAAIALPAQAADPRQGAELYARHCSHCHGGDGRPVMPAAPDFSRPTALLKPDTTLLAAIRAGRGAMPAYQGLLRDRDILDIVAHLRTLR</sequence>
<evidence type="ECO:0000256" key="5">
    <source>
        <dbReference type="ARBA" id="ARBA00023004"/>
    </source>
</evidence>
<dbReference type="SUPFAM" id="SSF46626">
    <property type="entry name" value="Cytochrome c"/>
    <property type="match status" value="1"/>
</dbReference>
<dbReference type="InterPro" id="IPR036909">
    <property type="entry name" value="Cyt_c-like_dom_sf"/>
</dbReference>
<keyword evidence="10" id="KW-1185">Reference proteome</keyword>
<proteinExistence type="predicted"/>
<evidence type="ECO:0000256" key="1">
    <source>
        <dbReference type="ARBA" id="ARBA00022448"/>
    </source>
</evidence>
<organism evidence="9 10">
    <name type="scientific">Piscinibacter aquaticus</name>
    <dbReference type="NCBI Taxonomy" id="392597"/>
    <lineage>
        <taxon>Bacteria</taxon>
        <taxon>Pseudomonadati</taxon>
        <taxon>Pseudomonadota</taxon>
        <taxon>Betaproteobacteria</taxon>
        <taxon>Burkholderiales</taxon>
        <taxon>Sphaerotilaceae</taxon>
        <taxon>Piscinibacter</taxon>
    </lineage>
</organism>
<gene>
    <name evidence="9" type="ORF">FSC37_00920</name>
</gene>
<dbReference type="InterPro" id="IPR009056">
    <property type="entry name" value="Cyt_c-like_dom"/>
</dbReference>
<keyword evidence="4" id="KW-0249">Electron transport</keyword>
<comment type="caution">
    <text evidence="9">The sequence shown here is derived from an EMBL/GenBank/DDBJ whole genome shotgun (WGS) entry which is preliminary data.</text>
</comment>
<evidence type="ECO:0000259" key="8">
    <source>
        <dbReference type="PROSITE" id="PS51007"/>
    </source>
</evidence>
<evidence type="ECO:0000256" key="6">
    <source>
        <dbReference type="PROSITE-ProRule" id="PRU00433"/>
    </source>
</evidence>
<dbReference type="GO" id="GO:0009055">
    <property type="term" value="F:electron transfer activity"/>
    <property type="evidence" value="ECO:0007669"/>
    <property type="project" value="InterPro"/>
</dbReference>
<dbReference type="AlphaFoldDB" id="A0A5C6U069"/>
<dbReference type="EMBL" id="VOPW01000001">
    <property type="protein sequence ID" value="TXC65216.1"/>
    <property type="molecule type" value="Genomic_DNA"/>
</dbReference>
<evidence type="ECO:0000256" key="4">
    <source>
        <dbReference type="ARBA" id="ARBA00022982"/>
    </source>
</evidence>
<feature type="domain" description="Cytochrome c" evidence="8">
    <location>
        <begin position="20"/>
        <end position="98"/>
    </location>
</feature>
<dbReference type="PROSITE" id="PS51007">
    <property type="entry name" value="CYTC"/>
    <property type="match status" value="1"/>
</dbReference>
<feature type="chain" id="PRO_5022935015" evidence="7">
    <location>
        <begin position="20"/>
        <end position="98"/>
    </location>
</feature>
<dbReference type="GO" id="GO:0005506">
    <property type="term" value="F:iron ion binding"/>
    <property type="evidence" value="ECO:0007669"/>
    <property type="project" value="InterPro"/>
</dbReference>
<feature type="signal peptide" evidence="7">
    <location>
        <begin position="1"/>
        <end position="19"/>
    </location>
</feature>
<evidence type="ECO:0000313" key="10">
    <source>
        <dbReference type="Proteomes" id="UP000321832"/>
    </source>
</evidence>
<accession>A0A5C6U069</accession>
<evidence type="ECO:0000256" key="2">
    <source>
        <dbReference type="ARBA" id="ARBA00022617"/>
    </source>
</evidence>
<evidence type="ECO:0000256" key="7">
    <source>
        <dbReference type="SAM" id="SignalP"/>
    </source>
</evidence>
<name>A0A5C6U069_9BURK</name>